<protein>
    <submittedName>
        <fullName evidence="1">Uncharacterized protein</fullName>
    </submittedName>
</protein>
<organism evidence="1 2">
    <name type="scientific">Phaeosphaeria nodorum (strain SN15 / ATCC MYA-4574 / FGSC 10173)</name>
    <name type="common">Glume blotch fungus</name>
    <name type="synonym">Parastagonospora nodorum</name>
    <dbReference type="NCBI Taxonomy" id="321614"/>
    <lineage>
        <taxon>Eukaryota</taxon>
        <taxon>Fungi</taxon>
        <taxon>Dikarya</taxon>
        <taxon>Ascomycota</taxon>
        <taxon>Pezizomycotina</taxon>
        <taxon>Dothideomycetes</taxon>
        <taxon>Pleosporomycetidae</taxon>
        <taxon>Pleosporales</taxon>
        <taxon>Pleosporineae</taxon>
        <taxon>Phaeosphaeriaceae</taxon>
        <taxon>Parastagonospora</taxon>
    </lineage>
</organism>
<name>A9JTZ7_PHANO</name>
<dbReference type="HOGENOM" id="CLU_1428462_0_0_1"/>
<dbReference type="RefSeq" id="XP_001791120.1">
    <property type="nucleotide sequence ID" value="XM_001791068.1"/>
</dbReference>
<dbReference type="GeneID" id="5967955"/>
<sequence length="190" mass="21906">MRVVIVPIDECRCLAETHLDNNVFDQLRYANKLAKKNIRWTALALQDLDTVLKMGVPGNWIRPPCTNGRGRQCYEAGKPSTPCIQRRRILMPVEIRHWRGLQRRSRNSKINGHISSKLYELVTTPLLPLARGLVPKGSYEQRLNELEGSLSSTNQLITEYVHCLPHELIMYFELGTLCLLRDRVHQHGKQ</sequence>
<dbReference type="KEGG" id="pno:SNOG_20003"/>
<dbReference type="EMBL" id="CH445325">
    <property type="protein sequence ID" value="EDP89753.1"/>
    <property type="molecule type" value="Genomic_DNA"/>
</dbReference>
<dbReference type="Proteomes" id="UP000001055">
    <property type="component" value="Unassembled WGS sequence"/>
</dbReference>
<reference evidence="2" key="1">
    <citation type="journal article" date="2007" name="Plant Cell">
        <title>Dothideomycete-plant interactions illuminated by genome sequencing and EST analysis of the wheat pathogen Stagonospora nodorum.</title>
        <authorList>
            <person name="Hane J.K."/>
            <person name="Lowe R.G."/>
            <person name="Solomon P.S."/>
            <person name="Tan K.C."/>
            <person name="Schoch C.L."/>
            <person name="Spatafora J.W."/>
            <person name="Crous P.W."/>
            <person name="Kodira C."/>
            <person name="Birren B.W."/>
            <person name="Galagan J.E."/>
            <person name="Torriani S.F."/>
            <person name="McDonald B.A."/>
            <person name="Oliver R.P."/>
        </authorList>
    </citation>
    <scope>NUCLEOTIDE SEQUENCE [LARGE SCALE GENOMIC DNA]</scope>
    <source>
        <strain evidence="2">SN15 / ATCC MYA-4574 / FGSC 10173</strain>
    </source>
</reference>
<evidence type="ECO:0000313" key="2">
    <source>
        <dbReference type="Proteomes" id="UP000001055"/>
    </source>
</evidence>
<proteinExistence type="predicted"/>
<evidence type="ECO:0000313" key="1">
    <source>
        <dbReference type="EMBL" id="EDP89753.1"/>
    </source>
</evidence>
<accession>A9JTZ7</accession>
<dbReference type="InParanoid" id="A9JTZ7"/>
<dbReference type="AlphaFoldDB" id="A9JTZ7"/>
<gene>
    <name evidence="1" type="ORF">SNOG_20003</name>
</gene>